<evidence type="ECO:0000313" key="3">
    <source>
        <dbReference type="Proteomes" id="UP000186817"/>
    </source>
</evidence>
<protein>
    <submittedName>
        <fullName evidence="2">Uncharacterized protein</fullName>
    </submittedName>
</protein>
<sequence length="186" mass="20703">MVPASNHAMDVESSSQDEPAPTPPLVPVVSGQLLRPPPGSEAFVRLRNLAEQAPEHEGSALRRRGVAVLRPGLSMDDVVGKDFLRRELQRGEMTSAMSRLLRPDSQLFVRLGFGRAWCGEFQIRQAPPRKRGQEPEPPFLPLSGPLNVPFAWLQPLRYIPWLARLLKVYKSDHRGSGVQDARGESL</sequence>
<dbReference type="Proteomes" id="UP000186817">
    <property type="component" value="Unassembled WGS sequence"/>
</dbReference>
<reference evidence="2 3" key="1">
    <citation type="submission" date="2016-02" db="EMBL/GenBank/DDBJ databases">
        <title>Genome analysis of coral dinoflagellate symbionts highlights evolutionary adaptations to a symbiotic lifestyle.</title>
        <authorList>
            <person name="Aranda M."/>
            <person name="Li Y."/>
            <person name="Liew Y.J."/>
            <person name="Baumgarten S."/>
            <person name="Simakov O."/>
            <person name="Wilson M."/>
            <person name="Piel J."/>
            <person name="Ashoor H."/>
            <person name="Bougouffa S."/>
            <person name="Bajic V.B."/>
            <person name="Ryu T."/>
            <person name="Ravasi T."/>
            <person name="Bayer T."/>
            <person name="Micklem G."/>
            <person name="Kim H."/>
            <person name="Bhak J."/>
            <person name="Lajeunesse T.C."/>
            <person name="Voolstra C.R."/>
        </authorList>
    </citation>
    <scope>NUCLEOTIDE SEQUENCE [LARGE SCALE GENOMIC DNA]</scope>
    <source>
        <strain evidence="2 3">CCMP2467</strain>
    </source>
</reference>
<feature type="region of interest" description="Disordered" evidence="1">
    <location>
        <begin position="1"/>
        <end position="26"/>
    </location>
</feature>
<keyword evidence="3" id="KW-1185">Reference proteome</keyword>
<evidence type="ECO:0000313" key="2">
    <source>
        <dbReference type="EMBL" id="OLQ12373.1"/>
    </source>
</evidence>
<accession>A0A1Q9EYD1</accession>
<comment type="caution">
    <text evidence="2">The sequence shown here is derived from an EMBL/GenBank/DDBJ whole genome shotgun (WGS) entry which is preliminary data.</text>
</comment>
<proteinExistence type="predicted"/>
<evidence type="ECO:0000256" key="1">
    <source>
        <dbReference type="SAM" id="MobiDB-lite"/>
    </source>
</evidence>
<dbReference type="OrthoDB" id="10329052at2759"/>
<gene>
    <name evidence="2" type="ORF">AK812_SmicGene3705</name>
</gene>
<organism evidence="2 3">
    <name type="scientific">Symbiodinium microadriaticum</name>
    <name type="common">Dinoflagellate</name>
    <name type="synonym">Zooxanthella microadriatica</name>
    <dbReference type="NCBI Taxonomy" id="2951"/>
    <lineage>
        <taxon>Eukaryota</taxon>
        <taxon>Sar</taxon>
        <taxon>Alveolata</taxon>
        <taxon>Dinophyceae</taxon>
        <taxon>Suessiales</taxon>
        <taxon>Symbiodiniaceae</taxon>
        <taxon>Symbiodinium</taxon>
    </lineage>
</organism>
<dbReference type="EMBL" id="LSRX01000044">
    <property type="protein sequence ID" value="OLQ12373.1"/>
    <property type="molecule type" value="Genomic_DNA"/>
</dbReference>
<name>A0A1Q9EYD1_SYMMI</name>
<dbReference type="AlphaFoldDB" id="A0A1Q9EYD1"/>